<comment type="subcellular location">
    <subcellularLocation>
        <location evidence="1">Endoplasmic reticulum membrane</location>
        <topology evidence="1">Multi-pass membrane protein</topology>
    </subcellularLocation>
</comment>
<evidence type="ECO:0000313" key="10">
    <source>
        <dbReference type="Proteomes" id="UP000734854"/>
    </source>
</evidence>
<proteinExistence type="predicted"/>
<reference evidence="9 10" key="1">
    <citation type="submission" date="2020-08" db="EMBL/GenBank/DDBJ databases">
        <title>Plant Genome Project.</title>
        <authorList>
            <person name="Zhang R.-G."/>
        </authorList>
    </citation>
    <scope>NUCLEOTIDE SEQUENCE [LARGE SCALE GENOMIC DNA]</scope>
    <source>
        <tissue evidence="9">Rhizome</tissue>
    </source>
</reference>
<keyword evidence="3" id="KW-0337">GPI-anchor biosynthesis</keyword>
<evidence type="ECO:0000256" key="5">
    <source>
        <dbReference type="ARBA" id="ARBA00022824"/>
    </source>
</evidence>
<comment type="pathway">
    <text evidence="2">Glycolipid biosynthesis; glycosylphosphatidylinositol-anchor biosynthesis.</text>
</comment>
<feature type="transmembrane region" description="Helical" evidence="8">
    <location>
        <begin position="149"/>
        <end position="167"/>
    </location>
</feature>
<dbReference type="Pfam" id="PF06699">
    <property type="entry name" value="PIG-F"/>
    <property type="match status" value="1"/>
</dbReference>
<feature type="transmembrane region" description="Helical" evidence="8">
    <location>
        <begin position="45"/>
        <end position="63"/>
    </location>
</feature>
<gene>
    <name evidence="9" type="ORF">ZIOFF_036846</name>
</gene>
<organism evidence="9 10">
    <name type="scientific">Zingiber officinale</name>
    <name type="common">Ginger</name>
    <name type="synonym">Amomum zingiber</name>
    <dbReference type="NCBI Taxonomy" id="94328"/>
    <lineage>
        <taxon>Eukaryota</taxon>
        <taxon>Viridiplantae</taxon>
        <taxon>Streptophyta</taxon>
        <taxon>Embryophyta</taxon>
        <taxon>Tracheophyta</taxon>
        <taxon>Spermatophyta</taxon>
        <taxon>Magnoliopsida</taxon>
        <taxon>Liliopsida</taxon>
        <taxon>Zingiberales</taxon>
        <taxon>Zingiberaceae</taxon>
        <taxon>Zingiber</taxon>
    </lineage>
</organism>
<feature type="transmembrane region" description="Helical" evidence="8">
    <location>
        <begin position="12"/>
        <end position="33"/>
    </location>
</feature>
<keyword evidence="4 8" id="KW-0812">Transmembrane</keyword>
<evidence type="ECO:0000256" key="2">
    <source>
        <dbReference type="ARBA" id="ARBA00004687"/>
    </source>
</evidence>
<feature type="transmembrane region" description="Helical" evidence="8">
    <location>
        <begin position="109"/>
        <end position="129"/>
    </location>
</feature>
<evidence type="ECO:0000256" key="7">
    <source>
        <dbReference type="ARBA" id="ARBA00023136"/>
    </source>
</evidence>
<evidence type="ECO:0008006" key="11">
    <source>
        <dbReference type="Google" id="ProtNLM"/>
    </source>
</evidence>
<dbReference type="Proteomes" id="UP000734854">
    <property type="component" value="Unassembled WGS sequence"/>
</dbReference>
<feature type="transmembrane region" description="Helical" evidence="8">
    <location>
        <begin position="75"/>
        <end position="97"/>
    </location>
</feature>
<evidence type="ECO:0000256" key="1">
    <source>
        <dbReference type="ARBA" id="ARBA00004477"/>
    </source>
</evidence>
<dbReference type="InterPro" id="IPR009580">
    <property type="entry name" value="GPI_biosynthesis_protein_Pig-F"/>
</dbReference>
<sequence>MDNGEIAVSKALALHLLCTLGLAAGFFAAGIAYNLSLVTDPAQTLSFLLVFETPIVVASYSFVRRDHDRPYWEAVSMALFGLPVGALLNALGAIVLGAPVGPKYWISTIYWSCLMSLFTFVPAVCVFGWSRMDWQRIIANSKPKQATDCLVSLPAQGAIVGAWLGAWPMPLDWEMPWQVIAP</sequence>
<dbReference type="AlphaFoldDB" id="A0A8J5GR37"/>
<evidence type="ECO:0000256" key="4">
    <source>
        <dbReference type="ARBA" id="ARBA00022692"/>
    </source>
</evidence>
<evidence type="ECO:0000256" key="3">
    <source>
        <dbReference type="ARBA" id="ARBA00022502"/>
    </source>
</evidence>
<keyword evidence="7 8" id="KW-0472">Membrane</keyword>
<dbReference type="GO" id="GO:0005789">
    <property type="term" value="C:endoplasmic reticulum membrane"/>
    <property type="evidence" value="ECO:0007669"/>
    <property type="project" value="UniProtKB-SubCell"/>
</dbReference>
<keyword evidence="10" id="KW-1185">Reference proteome</keyword>
<protein>
    <recommendedName>
        <fullName evidence="11">Glycosylphosphatidylinositol anchor biosynthesis protein 11</fullName>
    </recommendedName>
</protein>
<evidence type="ECO:0000256" key="8">
    <source>
        <dbReference type="SAM" id="Phobius"/>
    </source>
</evidence>
<accession>A0A8J5GR37</accession>
<evidence type="ECO:0000256" key="6">
    <source>
        <dbReference type="ARBA" id="ARBA00022989"/>
    </source>
</evidence>
<keyword evidence="6 8" id="KW-1133">Transmembrane helix</keyword>
<dbReference type="EMBL" id="JACMSC010000010">
    <property type="protein sequence ID" value="KAG6504512.1"/>
    <property type="molecule type" value="Genomic_DNA"/>
</dbReference>
<comment type="caution">
    <text evidence="9">The sequence shown here is derived from an EMBL/GenBank/DDBJ whole genome shotgun (WGS) entry which is preliminary data.</text>
</comment>
<name>A0A8J5GR37_ZINOF</name>
<dbReference type="UniPathway" id="UPA00196"/>
<evidence type="ECO:0000313" key="9">
    <source>
        <dbReference type="EMBL" id="KAG6504512.1"/>
    </source>
</evidence>
<dbReference type="GO" id="GO:0006506">
    <property type="term" value="P:GPI anchor biosynthetic process"/>
    <property type="evidence" value="ECO:0007669"/>
    <property type="project" value="UniProtKB-UniPathway"/>
</dbReference>
<keyword evidence="5" id="KW-0256">Endoplasmic reticulum</keyword>